<dbReference type="Gene3D" id="3.40.50.620">
    <property type="entry name" value="HUPs"/>
    <property type="match status" value="1"/>
</dbReference>
<evidence type="ECO:0000256" key="11">
    <source>
        <dbReference type="ARBA" id="ARBA00023146"/>
    </source>
</evidence>
<dbReference type="OrthoDB" id="9815130at2"/>
<dbReference type="HAMAP" id="MF_00041">
    <property type="entry name" value="Cys_tRNA_synth"/>
    <property type="match status" value="1"/>
</dbReference>
<dbReference type="InterPro" id="IPR009080">
    <property type="entry name" value="tRNAsynth_Ia_anticodon-bd"/>
</dbReference>
<evidence type="ECO:0000256" key="12">
    <source>
        <dbReference type="ARBA" id="ARBA00047398"/>
    </source>
</evidence>
<comment type="subcellular location">
    <subcellularLocation>
        <location evidence="1 13">Cytoplasm</location>
    </subcellularLocation>
</comment>
<dbReference type="RefSeq" id="WP_132707532.1">
    <property type="nucleotide sequence ID" value="NZ_JACIGF010000002.1"/>
</dbReference>
<feature type="compositionally biased region" description="Basic and acidic residues" evidence="14">
    <location>
        <begin position="433"/>
        <end position="446"/>
    </location>
</feature>
<evidence type="ECO:0000256" key="3">
    <source>
        <dbReference type="ARBA" id="ARBA00011245"/>
    </source>
</evidence>
<feature type="binding site" evidence="13">
    <location>
        <position position="29"/>
    </location>
    <ligand>
        <name>Zn(2+)</name>
        <dbReference type="ChEBI" id="CHEBI:29105"/>
    </ligand>
</feature>
<evidence type="ECO:0000256" key="6">
    <source>
        <dbReference type="ARBA" id="ARBA00022723"/>
    </source>
</evidence>
<dbReference type="FunCoup" id="A0A4V2SQ63">
    <property type="interactions" value="520"/>
</dbReference>
<dbReference type="Proteomes" id="UP000295399">
    <property type="component" value="Unassembled WGS sequence"/>
</dbReference>
<feature type="binding site" evidence="13">
    <location>
        <position position="272"/>
    </location>
    <ligand>
        <name>ATP</name>
        <dbReference type="ChEBI" id="CHEBI:30616"/>
    </ligand>
</feature>
<keyword evidence="9 13" id="KW-0067">ATP-binding</keyword>
<dbReference type="CDD" id="cd00672">
    <property type="entry name" value="CysRS_core"/>
    <property type="match status" value="1"/>
</dbReference>
<feature type="domain" description="Cysteinyl-tRNA synthetase class Ia DALR" evidence="15">
    <location>
        <begin position="338"/>
        <end position="382"/>
    </location>
</feature>
<feature type="region of interest" description="Disordered" evidence="14">
    <location>
        <begin position="427"/>
        <end position="446"/>
    </location>
</feature>
<keyword evidence="17" id="KW-1185">Reference proteome</keyword>
<dbReference type="EC" id="6.1.1.16" evidence="13"/>
<keyword evidence="8 13" id="KW-0862">Zinc</keyword>
<comment type="catalytic activity">
    <reaction evidence="12 13">
        <text>tRNA(Cys) + L-cysteine + ATP = L-cysteinyl-tRNA(Cys) + AMP + diphosphate</text>
        <dbReference type="Rhea" id="RHEA:17773"/>
        <dbReference type="Rhea" id="RHEA-COMP:9661"/>
        <dbReference type="Rhea" id="RHEA-COMP:9679"/>
        <dbReference type="ChEBI" id="CHEBI:30616"/>
        <dbReference type="ChEBI" id="CHEBI:33019"/>
        <dbReference type="ChEBI" id="CHEBI:35235"/>
        <dbReference type="ChEBI" id="CHEBI:78442"/>
        <dbReference type="ChEBI" id="CHEBI:78517"/>
        <dbReference type="ChEBI" id="CHEBI:456215"/>
        <dbReference type="EC" id="6.1.1.16"/>
    </reaction>
</comment>
<evidence type="ECO:0000256" key="7">
    <source>
        <dbReference type="ARBA" id="ARBA00022741"/>
    </source>
</evidence>
<evidence type="ECO:0000256" key="9">
    <source>
        <dbReference type="ARBA" id="ARBA00022840"/>
    </source>
</evidence>
<evidence type="ECO:0000256" key="4">
    <source>
        <dbReference type="ARBA" id="ARBA00022490"/>
    </source>
</evidence>
<evidence type="ECO:0000256" key="8">
    <source>
        <dbReference type="ARBA" id="ARBA00022833"/>
    </source>
</evidence>
<dbReference type="InterPro" id="IPR024909">
    <property type="entry name" value="Cys-tRNA/MSH_ligase"/>
</dbReference>
<evidence type="ECO:0000256" key="10">
    <source>
        <dbReference type="ARBA" id="ARBA00022917"/>
    </source>
</evidence>
<dbReference type="GO" id="GO:0008270">
    <property type="term" value="F:zinc ion binding"/>
    <property type="evidence" value="ECO:0007669"/>
    <property type="project" value="UniProtKB-UniRule"/>
</dbReference>
<name>A0A4V2SQ63_RHOSA</name>
<feature type="short sequence motif" description="'KMSKS' region" evidence="13">
    <location>
        <begin position="269"/>
        <end position="273"/>
    </location>
</feature>
<feature type="binding site" evidence="13">
    <location>
        <position position="211"/>
    </location>
    <ligand>
        <name>Zn(2+)</name>
        <dbReference type="ChEBI" id="CHEBI:29105"/>
    </ligand>
</feature>
<evidence type="ECO:0000256" key="2">
    <source>
        <dbReference type="ARBA" id="ARBA00005594"/>
    </source>
</evidence>
<evidence type="ECO:0000256" key="13">
    <source>
        <dbReference type="HAMAP-Rule" id="MF_00041"/>
    </source>
</evidence>
<accession>A0A4V2SQ63</accession>
<dbReference type="GO" id="GO:0005524">
    <property type="term" value="F:ATP binding"/>
    <property type="evidence" value="ECO:0007669"/>
    <property type="project" value="UniProtKB-UniRule"/>
</dbReference>
<dbReference type="InParanoid" id="A0A4V2SQ63"/>
<feature type="binding site" evidence="13">
    <location>
        <position position="236"/>
    </location>
    <ligand>
        <name>Zn(2+)</name>
        <dbReference type="ChEBI" id="CHEBI:29105"/>
    </ligand>
</feature>
<dbReference type="FunFam" id="3.40.50.620:FF:000068">
    <property type="entry name" value="Cysteine--tRNA ligase"/>
    <property type="match status" value="1"/>
</dbReference>
<dbReference type="InterPro" id="IPR056411">
    <property type="entry name" value="CysS_C"/>
</dbReference>
<dbReference type="SMART" id="SM00840">
    <property type="entry name" value="DALR_2"/>
    <property type="match status" value="1"/>
</dbReference>
<evidence type="ECO:0000313" key="17">
    <source>
        <dbReference type="Proteomes" id="UP000295399"/>
    </source>
</evidence>
<dbReference type="AlphaFoldDB" id="A0A4V2SQ63"/>
<dbReference type="PRINTS" id="PR00983">
    <property type="entry name" value="TRNASYNTHCYS"/>
</dbReference>
<dbReference type="InterPro" id="IPR032678">
    <property type="entry name" value="tRNA-synt_1_cat_dom"/>
</dbReference>
<evidence type="ECO:0000259" key="15">
    <source>
        <dbReference type="SMART" id="SM00840"/>
    </source>
</evidence>
<proteinExistence type="inferred from homology"/>
<dbReference type="InterPro" id="IPR015803">
    <property type="entry name" value="Cys-tRNA-ligase"/>
</dbReference>
<dbReference type="InterPro" id="IPR015273">
    <property type="entry name" value="Cys-tRNA-synt_Ia_DALR"/>
</dbReference>
<gene>
    <name evidence="13" type="primary">cysS</name>
    <name evidence="16" type="ORF">EV659_102284</name>
</gene>
<evidence type="ECO:0000256" key="5">
    <source>
        <dbReference type="ARBA" id="ARBA00022598"/>
    </source>
</evidence>
<dbReference type="GO" id="GO:0005829">
    <property type="term" value="C:cytosol"/>
    <property type="evidence" value="ECO:0007669"/>
    <property type="project" value="TreeGrafter"/>
</dbReference>
<dbReference type="GO" id="GO:0004817">
    <property type="term" value="F:cysteine-tRNA ligase activity"/>
    <property type="evidence" value="ECO:0007669"/>
    <property type="project" value="UniProtKB-UniRule"/>
</dbReference>
<reference evidence="16 17" key="1">
    <citation type="submission" date="2019-03" db="EMBL/GenBank/DDBJ databases">
        <title>Genomic Encyclopedia of Type Strains, Phase IV (KMG-IV): sequencing the most valuable type-strain genomes for metagenomic binning, comparative biology and taxonomic classification.</title>
        <authorList>
            <person name="Goeker M."/>
        </authorList>
    </citation>
    <scope>NUCLEOTIDE SEQUENCE [LARGE SCALE GENOMIC DNA]</scope>
    <source>
        <strain evidence="16 17">DSM 2132</strain>
    </source>
</reference>
<keyword evidence="11 13" id="KW-0030">Aminoacyl-tRNA synthetase</keyword>
<keyword evidence="4 13" id="KW-0963">Cytoplasm</keyword>
<comment type="caution">
    <text evidence="16">The sequence shown here is derived from an EMBL/GenBank/DDBJ whole genome shotgun (WGS) entry which is preliminary data.</text>
</comment>
<dbReference type="GO" id="GO:0006423">
    <property type="term" value="P:cysteinyl-tRNA aminoacylation"/>
    <property type="evidence" value="ECO:0007669"/>
    <property type="project" value="UniProtKB-UniRule"/>
</dbReference>
<keyword evidence="6 13" id="KW-0479">Metal-binding</keyword>
<dbReference type="SUPFAM" id="SSF47323">
    <property type="entry name" value="Anticodon-binding domain of a subclass of class I aminoacyl-tRNA synthetases"/>
    <property type="match status" value="1"/>
</dbReference>
<keyword evidence="10 13" id="KW-0648">Protein biosynthesis</keyword>
<dbReference type="Pfam" id="PF23493">
    <property type="entry name" value="CysS_C"/>
    <property type="match status" value="1"/>
</dbReference>
<dbReference type="SUPFAM" id="SSF52374">
    <property type="entry name" value="Nucleotidylyl transferase"/>
    <property type="match status" value="1"/>
</dbReference>
<dbReference type="InterPro" id="IPR014729">
    <property type="entry name" value="Rossmann-like_a/b/a_fold"/>
</dbReference>
<dbReference type="PANTHER" id="PTHR10890:SF3">
    <property type="entry name" value="CYSTEINE--TRNA LIGASE, CYTOPLASMIC"/>
    <property type="match status" value="1"/>
</dbReference>
<comment type="similarity">
    <text evidence="2 13">Belongs to the class-I aminoacyl-tRNA synthetase family.</text>
</comment>
<dbReference type="EMBL" id="SLXO01000002">
    <property type="protein sequence ID" value="TCP37876.1"/>
    <property type="molecule type" value="Genomic_DNA"/>
</dbReference>
<feature type="binding site" evidence="13">
    <location>
        <position position="240"/>
    </location>
    <ligand>
        <name>Zn(2+)</name>
        <dbReference type="ChEBI" id="CHEBI:29105"/>
    </ligand>
</feature>
<dbReference type="NCBIfam" id="TIGR00435">
    <property type="entry name" value="cysS"/>
    <property type="match status" value="1"/>
</dbReference>
<dbReference type="Pfam" id="PF09190">
    <property type="entry name" value="DALR_2"/>
    <property type="match status" value="1"/>
</dbReference>
<sequence length="446" mass="48838">MALHLYDTLSRAKRPFEPLDPARVRLYVCGPTVYNTAHVGNARPVVVFDVLFRLLRHHYGPAHVTYARNITDIDDKIIDAAAAEGVPIDTIAARYTELYHRDMDALGALRPSLEPRATAHLDAMAAMITRLIDGGHAYEAEGHVLFHVPSMADYGALSHRSRDEQVAGARVEVAPFKRDPADFVLWKPSAADQPGWDSPWGRGRPGWHLECSAMIEAHLGQTIDIHAGGQDLIFPHHENEIAQSACCHGGAPLARYWLHNGYLLSGGEKMSKSLGNFHTVHALLDDHPGEAIRLALLSARYRQPLDFTPDLIRDQKRRLDRWYRTTADVAAADTVPASVIAALDDDLNTPAAISALEDLAPADLKAGAQFLGLLGQDADAWFKGGGGAGGEAQGPSPDRIDALIEERRAARKARDFARADQIRDELAGQGVRLLDRPDGSTDWERS</sequence>
<comment type="subunit">
    <text evidence="3 13">Monomer.</text>
</comment>
<dbReference type="Gene3D" id="1.20.120.1910">
    <property type="entry name" value="Cysteine-tRNA ligase, C-terminal anti-codon recognition domain"/>
    <property type="match status" value="1"/>
</dbReference>
<dbReference type="PANTHER" id="PTHR10890">
    <property type="entry name" value="CYSTEINYL-TRNA SYNTHETASE"/>
    <property type="match status" value="1"/>
</dbReference>
<keyword evidence="5 13" id="KW-0436">Ligase</keyword>
<keyword evidence="7 13" id="KW-0547">Nucleotide-binding</keyword>
<dbReference type="Pfam" id="PF01406">
    <property type="entry name" value="tRNA-synt_1e"/>
    <property type="match status" value="1"/>
</dbReference>
<evidence type="ECO:0000256" key="1">
    <source>
        <dbReference type="ARBA" id="ARBA00004496"/>
    </source>
</evidence>
<organism evidence="16 17">
    <name type="scientific">Rhodothalassium salexigens DSM 2132</name>
    <dbReference type="NCBI Taxonomy" id="1188247"/>
    <lineage>
        <taxon>Bacteria</taxon>
        <taxon>Pseudomonadati</taxon>
        <taxon>Pseudomonadota</taxon>
        <taxon>Alphaproteobacteria</taxon>
        <taxon>Rhodothalassiales</taxon>
        <taxon>Rhodothalassiaceae</taxon>
        <taxon>Rhodothalassium</taxon>
    </lineage>
</organism>
<comment type="cofactor">
    <cofactor evidence="13">
        <name>Zn(2+)</name>
        <dbReference type="ChEBI" id="CHEBI:29105"/>
    </cofactor>
    <text evidence="13">Binds 1 zinc ion per subunit.</text>
</comment>
<protein>
    <recommendedName>
        <fullName evidence="13">Cysteine--tRNA ligase</fullName>
        <ecNumber evidence="13">6.1.1.16</ecNumber>
    </recommendedName>
    <alternativeName>
        <fullName evidence="13">Cysteinyl-tRNA synthetase</fullName>
        <shortName evidence="13">CysRS</shortName>
    </alternativeName>
</protein>
<evidence type="ECO:0000256" key="14">
    <source>
        <dbReference type="SAM" id="MobiDB-lite"/>
    </source>
</evidence>
<feature type="short sequence motif" description="'HIGH' region" evidence="13">
    <location>
        <begin position="31"/>
        <end position="41"/>
    </location>
</feature>
<evidence type="ECO:0000313" key="16">
    <source>
        <dbReference type="EMBL" id="TCP37876.1"/>
    </source>
</evidence>